<organism evidence="2 3">
    <name type="scientific">Testicularia cyperi</name>
    <dbReference type="NCBI Taxonomy" id="1882483"/>
    <lineage>
        <taxon>Eukaryota</taxon>
        <taxon>Fungi</taxon>
        <taxon>Dikarya</taxon>
        <taxon>Basidiomycota</taxon>
        <taxon>Ustilaginomycotina</taxon>
        <taxon>Ustilaginomycetes</taxon>
        <taxon>Ustilaginales</taxon>
        <taxon>Anthracoideaceae</taxon>
        <taxon>Testicularia</taxon>
    </lineage>
</organism>
<keyword evidence="3" id="KW-1185">Reference proteome</keyword>
<evidence type="ECO:0000256" key="1">
    <source>
        <dbReference type="SAM" id="MobiDB-lite"/>
    </source>
</evidence>
<reference evidence="2 3" key="1">
    <citation type="journal article" date="2018" name="Mol. Biol. Evol.">
        <title>Broad Genomic Sampling Reveals a Smut Pathogenic Ancestry of the Fungal Clade Ustilaginomycotina.</title>
        <authorList>
            <person name="Kijpornyongpan T."/>
            <person name="Mondo S.J."/>
            <person name="Barry K."/>
            <person name="Sandor L."/>
            <person name="Lee J."/>
            <person name="Lipzen A."/>
            <person name="Pangilinan J."/>
            <person name="LaButti K."/>
            <person name="Hainaut M."/>
            <person name="Henrissat B."/>
            <person name="Grigoriev I.V."/>
            <person name="Spatafora J.W."/>
            <person name="Aime M.C."/>
        </authorList>
    </citation>
    <scope>NUCLEOTIDE SEQUENCE [LARGE SCALE GENOMIC DNA]</scope>
    <source>
        <strain evidence="2 3">MCA 3645</strain>
    </source>
</reference>
<name>A0A317XJA4_9BASI</name>
<sequence length="72" mass="7843">MPAETKIRTFNDTVPKNDAERQQENEQRAQQGEPQIPGAAGRQSIPTKDPKEFDARGGPGGDANKPVQDPVM</sequence>
<proteinExistence type="predicted"/>
<feature type="compositionally biased region" description="Basic and acidic residues" evidence="1">
    <location>
        <begin position="1"/>
        <end position="27"/>
    </location>
</feature>
<accession>A0A317XJA4</accession>
<dbReference type="InParanoid" id="A0A317XJA4"/>
<evidence type="ECO:0000313" key="2">
    <source>
        <dbReference type="EMBL" id="PWY97360.1"/>
    </source>
</evidence>
<dbReference type="Proteomes" id="UP000246740">
    <property type="component" value="Unassembled WGS sequence"/>
</dbReference>
<evidence type="ECO:0000313" key="3">
    <source>
        <dbReference type="Proteomes" id="UP000246740"/>
    </source>
</evidence>
<protein>
    <submittedName>
        <fullName evidence="2">Uncharacterized protein</fullName>
    </submittedName>
</protein>
<dbReference type="EMBL" id="KZ819210">
    <property type="protein sequence ID" value="PWY97360.1"/>
    <property type="molecule type" value="Genomic_DNA"/>
</dbReference>
<dbReference type="AlphaFoldDB" id="A0A317XJA4"/>
<gene>
    <name evidence="2" type="ORF">BCV70DRAFT_67740</name>
</gene>
<feature type="region of interest" description="Disordered" evidence="1">
    <location>
        <begin position="1"/>
        <end position="72"/>
    </location>
</feature>
<dbReference type="OrthoDB" id="3358841at2759"/>